<dbReference type="Gene3D" id="3.30.750.24">
    <property type="entry name" value="STAS domain"/>
    <property type="match status" value="1"/>
</dbReference>
<comment type="subcellular location">
    <subcellularLocation>
        <location evidence="1">Membrane</location>
        <topology evidence="1">Multi-pass membrane protein</topology>
    </subcellularLocation>
</comment>
<keyword evidence="2 5" id="KW-0812">Transmembrane</keyword>
<feature type="transmembrane region" description="Helical" evidence="5">
    <location>
        <begin position="73"/>
        <end position="92"/>
    </location>
</feature>
<dbReference type="GO" id="GO:0055085">
    <property type="term" value="P:transmembrane transport"/>
    <property type="evidence" value="ECO:0007669"/>
    <property type="project" value="InterPro"/>
</dbReference>
<dbReference type="Pfam" id="PF01740">
    <property type="entry name" value="STAS"/>
    <property type="match status" value="1"/>
</dbReference>
<evidence type="ECO:0000259" key="6">
    <source>
        <dbReference type="PROSITE" id="PS50801"/>
    </source>
</evidence>
<name>A0A7Z0HZK1_9RHOB</name>
<sequence length="591" mass="62178">MLNRLFPNLDWLQGYSRAAFGNDLIAALVVTIMLIPQGMAYAMLAGLPPQAGLYGAIVPLLLYAALGTSRTLAVGPVAVVALMTAAAAGEIATQGTPGYHLAALGIAVISGAIMLAMGLFRLGFIASFLSHPVISGFITAAGVLIAASQLRHLLGNDTRGRTLPEIVPSFFQNLGTIHLPTLVLGLVVLGFLFWSRKGLAPLLRRAGLGAGAASLLAKGALLVAVAGSTLIVWALGLDQSGVRVVGEIPRGLPDFGLPALDLGLLQLLIIPALMIAIVGYVESISIGQTLAAKRRQRLDPDRELIALGAANLGAGLSNAMPVTGGLSRSIVNFDAGAETPAAGAITALMIAVALIFLTPLLHFLPNATLAAIIVVAVASLLDFRALPRTFAYSRADGAAMAGTILVTLFIGVEEGLLAGVALSLVLFLYRTSRPHMAVIGQVAGTEHFRNIERHHVTTDPGVFSIRVDESLYFPNARALEDRILRAVAEQPELRHVVLNCVAVNFIDASALESLEEINQRLRDAGVQFHLTEVKGPVMDRLQRSHFLDELSGQVFLTQYDAMASLSPERTARCLAAPRAQSARQDTAGQGA</sequence>
<dbReference type="InterPro" id="IPR001902">
    <property type="entry name" value="SLC26A/SulP_fam"/>
</dbReference>
<evidence type="ECO:0000256" key="5">
    <source>
        <dbReference type="SAM" id="Phobius"/>
    </source>
</evidence>
<dbReference type="PROSITE" id="PS50801">
    <property type="entry name" value="STAS"/>
    <property type="match status" value="1"/>
</dbReference>
<evidence type="ECO:0000256" key="4">
    <source>
        <dbReference type="ARBA" id="ARBA00023136"/>
    </source>
</evidence>
<dbReference type="RefSeq" id="WP_179905811.1">
    <property type="nucleotide sequence ID" value="NZ_JACBXS010000015.1"/>
</dbReference>
<organism evidence="7 8">
    <name type="scientific">Rhabdonatronobacter sediminivivens</name>
    <dbReference type="NCBI Taxonomy" id="2743469"/>
    <lineage>
        <taxon>Bacteria</taxon>
        <taxon>Pseudomonadati</taxon>
        <taxon>Pseudomonadota</taxon>
        <taxon>Alphaproteobacteria</taxon>
        <taxon>Rhodobacterales</taxon>
        <taxon>Paracoccaceae</taxon>
        <taxon>Rhabdonatronobacter</taxon>
    </lineage>
</organism>
<dbReference type="GO" id="GO:0016020">
    <property type="term" value="C:membrane"/>
    <property type="evidence" value="ECO:0007669"/>
    <property type="project" value="UniProtKB-SubCell"/>
</dbReference>
<feature type="transmembrane region" description="Helical" evidence="5">
    <location>
        <begin position="302"/>
        <end position="321"/>
    </location>
</feature>
<dbReference type="EMBL" id="JACBXS010000015">
    <property type="protein sequence ID" value="NYS25105.1"/>
    <property type="molecule type" value="Genomic_DNA"/>
</dbReference>
<dbReference type="Pfam" id="PF00916">
    <property type="entry name" value="Sulfate_transp"/>
    <property type="match status" value="1"/>
</dbReference>
<feature type="transmembrane region" description="Helical" evidence="5">
    <location>
        <begin position="368"/>
        <end position="386"/>
    </location>
</feature>
<keyword evidence="4 5" id="KW-0472">Membrane</keyword>
<feature type="transmembrane region" description="Helical" evidence="5">
    <location>
        <begin position="132"/>
        <end position="150"/>
    </location>
</feature>
<accession>A0A7Z0HZK1</accession>
<protein>
    <submittedName>
        <fullName evidence="7">Sulfate permease</fullName>
    </submittedName>
</protein>
<feature type="domain" description="STAS" evidence="6">
    <location>
        <begin position="452"/>
        <end position="565"/>
    </location>
</feature>
<feature type="transmembrane region" description="Helical" evidence="5">
    <location>
        <begin position="255"/>
        <end position="281"/>
    </location>
</feature>
<dbReference type="InterPro" id="IPR002645">
    <property type="entry name" value="STAS_dom"/>
</dbReference>
<evidence type="ECO:0000313" key="8">
    <source>
        <dbReference type="Proteomes" id="UP000529417"/>
    </source>
</evidence>
<dbReference type="AlphaFoldDB" id="A0A7Z0HZK1"/>
<feature type="transmembrane region" description="Helical" evidence="5">
    <location>
        <begin position="215"/>
        <end position="235"/>
    </location>
</feature>
<dbReference type="CDD" id="cd07042">
    <property type="entry name" value="STAS_SulP_like_sulfate_transporter"/>
    <property type="match status" value="1"/>
</dbReference>
<evidence type="ECO:0000256" key="3">
    <source>
        <dbReference type="ARBA" id="ARBA00022989"/>
    </source>
</evidence>
<feature type="transmembrane region" description="Helical" evidence="5">
    <location>
        <begin position="341"/>
        <end position="361"/>
    </location>
</feature>
<evidence type="ECO:0000256" key="2">
    <source>
        <dbReference type="ARBA" id="ARBA00022692"/>
    </source>
</evidence>
<keyword evidence="3 5" id="KW-1133">Transmembrane helix</keyword>
<dbReference type="InterPro" id="IPR036513">
    <property type="entry name" value="STAS_dom_sf"/>
</dbReference>
<dbReference type="InterPro" id="IPR011547">
    <property type="entry name" value="SLC26A/SulP_dom"/>
</dbReference>
<feature type="transmembrane region" description="Helical" evidence="5">
    <location>
        <begin position="50"/>
        <end position="66"/>
    </location>
</feature>
<dbReference type="Proteomes" id="UP000529417">
    <property type="component" value="Unassembled WGS sequence"/>
</dbReference>
<evidence type="ECO:0000256" key="1">
    <source>
        <dbReference type="ARBA" id="ARBA00004141"/>
    </source>
</evidence>
<feature type="transmembrane region" description="Helical" evidence="5">
    <location>
        <begin position="98"/>
        <end position="120"/>
    </location>
</feature>
<reference evidence="7 8" key="1">
    <citation type="journal article" date="2000" name="Arch. Microbiol.">
        <title>Rhodobaca bogoriensis gen. nov. and sp. nov., an alkaliphilic purple nonsulfur bacterium from African Rift Valley soda lakes.</title>
        <authorList>
            <person name="Milford A.D."/>
            <person name="Achenbach L.A."/>
            <person name="Jung D.O."/>
            <person name="Madigan M.T."/>
        </authorList>
    </citation>
    <scope>NUCLEOTIDE SEQUENCE [LARGE SCALE GENOMIC DNA]</scope>
    <source>
        <strain evidence="7 8">2376</strain>
    </source>
</reference>
<feature type="transmembrane region" description="Helical" evidence="5">
    <location>
        <begin position="398"/>
        <end position="429"/>
    </location>
</feature>
<feature type="transmembrane region" description="Helical" evidence="5">
    <location>
        <begin position="20"/>
        <end position="44"/>
    </location>
</feature>
<keyword evidence="8" id="KW-1185">Reference proteome</keyword>
<dbReference type="NCBIfam" id="TIGR00815">
    <property type="entry name" value="sulP"/>
    <property type="match status" value="1"/>
</dbReference>
<feature type="transmembrane region" description="Helical" evidence="5">
    <location>
        <begin position="170"/>
        <end position="194"/>
    </location>
</feature>
<dbReference type="SUPFAM" id="SSF52091">
    <property type="entry name" value="SpoIIaa-like"/>
    <property type="match status" value="1"/>
</dbReference>
<dbReference type="PANTHER" id="PTHR11814">
    <property type="entry name" value="SULFATE TRANSPORTER"/>
    <property type="match status" value="1"/>
</dbReference>
<evidence type="ECO:0000313" key="7">
    <source>
        <dbReference type="EMBL" id="NYS25105.1"/>
    </source>
</evidence>
<gene>
    <name evidence="7" type="primary">sulP</name>
    <name evidence="7" type="ORF">HUK65_08870</name>
</gene>
<proteinExistence type="predicted"/>
<comment type="caution">
    <text evidence="7">The sequence shown here is derived from an EMBL/GenBank/DDBJ whole genome shotgun (WGS) entry which is preliminary data.</text>
</comment>